<dbReference type="InterPro" id="IPR008930">
    <property type="entry name" value="Terpenoid_cyclase/PrenylTrfase"/>
</dbReference>
<keyword evidence="2" id="KW-1185">Reference proteome</keyword>
<name>A0A923HPJ1_9BURK</name>
<comment type="caution">
    <text evidence="1">The sequence shown here is derived from an EMBL/GenBank/DDBJ whole genome shotgun (WGS) entry which is preliminary data.</text>
</comment>
<reference evidence="1" key="1">
    <citation type="submission" date="2020-08" db="EMBL/GenBank/DDBJ databases">
        <title>Novel species isolated from subtropical streams in China.</title>
        <authorList>
            <person name="Lu H."/>
        </authorList>
    </citation>
    <scope>NUCLEOTIDE SEQUENCE</scope>
    <source>
        <strain evidence="1">KACC 12607</strain>
    </source>
</reference>
<dbReference type="Proteomes" id="UP000634011">
    <property type="component" value="Unassembled WGS sequence"/>
</dbReference>
<accession>A0A923HPJ1</accession>
<gene>
    <name evidence="1" type="ORF">H8K32_14675</name>
</gene>
<evidence type="ECO:0000313" key="1">
    <source>
        <dbReference type="EMBL" id="MBC3863346.1"/>
    </source>
</evidence>
<sequence>MHAIAAVNAITTLDLSTYSDKDGAISIQEHGDTIDPYFVLQALLLAHDHGLSNKVISKNWINWLIVRQKPDATFDRFCRIGPVWAPCKTADADDALLALWIRLLEALPDDLKASPTWQQSRIRSINALSQLIDVSRGIYLVSPVYQHGLFMDNLEVLSYQSTDSDNVKLLPTKTLENNIRRLFWDQQKKIFLVSTQAEQKEMASKFYPDQVAQIFPLLYRNNGIITTNRHQYYQQWMRRHRQEWLLQSREDFAWGLIAVIAQQEGDSESARCWMRDAGRARHTPHWIVSDEVAWQILSKDGLNPAANNTKCL</sequence>
<evidence type="ECO:0000313" key="2">
    <source>
        <dbReference type="Proteomes" id="UP000634011"/>
    </source>
</evidence>
<organism evidence="1 2">
    <name type="scientific">Undibacterium jejuense</name>
    <dbReference type="NCBI Taxonomy" id="1344949"/>
    <lineage>
        <taxon>Bacteria</taxon>
        <taxon>Pseudomonadati</taxon>
        <taxon>Pseudomonadota</taxon>
        <taxon>Betaproteobacteria</taxon>
        <taxon>Burkholderiales</taxon>
        <taxon>Oxalobacteraceae</taxon>
        <taxon>Undibacterium</taxon>
    </lineage>
</organism>
<dbReference type="AlphaFoldDB" id="A0A923HPJ1"/>
<protein>
    <submittedName>
        <fullName evidence="1">Uncharacterized protein</fullName>
    </submittedName>
</protein>
<proteinExistence type="predicted"/>
<dbReference type="RefSeq" id="WP_186913295.1">
    <property type="nucleotide sequence ID" value="NZ_JACOFV010000014.1"/>
</dbReference>
<dbReference type="SUPFAM" id="SSF48239">
    <property type="entry name" value="Terpenoid cyclases/Protein prenyltransferases"/>
    <property type="match status" value="1"/>
</dbReference>
<dbReference type="EMBL" id="JACOFV010000014">
    <property type="protein sequence ID" value="MBC3863346.1"/>
    <property type="molecule type" value="Genomic_DNA"/>
</dbReference>